<evidence type="ECO:0000313" key="2">
    <source>
        <dbReference type="Proteomes" id="UP000011185"/>
    </source>
</evidence>
<accession>L7JRM6</accession>
<dbReference type="SUPFAM" id="SSF52047">
    <property type="entry name" value="RNI-like"/>
    <property type="match status" value="1"/>
</dbReference>
<sequence>MILKGNIVISVNISEAAFLNVTLDETSLITFEKECASLDLDMFTGQLNAPNVTAFNKLEVNDVKNDLLLSSLLSIPAKNYTGTRMVLDNVTFYCKVEQTKLRSYIESDANNTIRTLEASNRENPDVDFNKIGINTTNLVKQIESTVLPCIKDGKIRLLILKGQKNCTTLSFDDVKVKQTCIIEESIQILVINKYSSENNAVLCVSKGLKYLHVTYSETNIDISQASDLKALRLVHSQLTYDRKVYMNLTYLNIEDVVLNQDISLGSNLKTLKLDKVTVNEPFIFKINSNVSYLSINRSTGMLDLSGLIGLNHIRIDSKYKLIIDRSSLSRDKYSLYLEKFYLNRNILVLDNMEEVRMKNVEIRETCTLKIGKECKFLEVVACKVNIDMSEAHNLSNLVLIDMPFRFLKRIGNIPSITTLTLQNITLETDYVCSHHLKIIILRSIRTIENARFHVNEKCTAIHLYRCSGAFDLSKVEKLEKLVLIPLLGLPNIRIMYLSFDSIRELELAYNFHETEFMYLLYKCIHLVRLTLHCLCYDEAEERKILLNSWLKKIQDVSKYDLWASKKECLRYSSELLYMDWARADLLGTKMNMLMNESFTFNVQHRLKYLRLVAFNFDKRNLMLLPNFDSLQTLIVDYRFCDSDFFAYLPDSLETLELINDKGYDCLERTRPSFSSTALECLKKHPNLQILKIDDPLYIGGHLFDFLPTKLQVLRFTFFLSVGLKPREIVKRIKLKKLILYTDDYSAEIIIDCKNPFERQCPELFGFLSEYIDFQALDELILEVDGKGISLDKETYQIK</sequence>
<dbReference type="HOGENOM" id="CLU_004199_1_0_1"/>
<dbReference type="AlphaFoldDB" id="L7JRM6"/>
<evidence type="ECO:0000313" key="1">
    <source>
        <dbReference type="EMBL" id="ELQ74084.1"/>
    </source>
</evidence>
<dbReference type="InParanoid" id="L7JRM6"/>
<dbReference type="Proteomes" id="UP000011185">
    <property type="component" value="Unassembled WGS sequence"/>
</dbReference>
<protein>
    <submittedName>
        <fullName evidence="1">Putative LRR containing protein</fullName>
    </submittedName>
</protein>
<gene>
    <name evidence="1" type="ORF">THOM_2980</name>
</gene>
<reference evidence="1 2" key="1">
    <citation type="journal article" date="2012" name="PLoS Pathog.">
        <title>The genome of the obligate intracellular parasite Trachipleistophora hominis: new insights into microsporidian genome dynamics and reductive evolution.</title>
        <authorList>
            <person name="Heinz E."/>
            <person name="Williams T.A."/>
            <person name="Nakjang S."/>
            <person name="Noel C.J."/>
            <person name="Swan D.C."/>
            <person name="Goldberg A.V."/>
            <person name="Harris S.R."/>
            <person name="Weinmaier T."/>
            <person name="Markert S."/>
            <person name="Becher D."/>
            <person name="Bernhardt J."/>
            <person name="Dagan T."/>
            <person name="Hacker C."/>
            <person name="Lucocq J.M."/>
            <person name="Schweder T."/>
            <person name="Rattei T."/>
            <person name="Hall N."/>
            <person name="Hirt R.P."/>
            <person name="Embley T.M."/>
        </authorList>
    </citation>
    <scope>NUCLEOTIDE SEQUENCE [LARGE SCALE GENOMIC DNA]</scope>
</reference>
<name>L7JRM6_TRAHO</name>
<dbReference type="EMBL" id="JH994077">
    <property type="protein sequence ID" value="ELQ74084.1"/>
    <property type="molecule type" value="Genomic_DNA"/>
</dbReference>
<dbReference type="VEuPathDB" id="MicrosporidiaDB:THOM_2980"/>
<proteinExistence type="predicted"/>
<keyword evidence="2" id="KW-1185">Reference proteome</keyword>
<organism evidence="1 2">
    <name type="scientific">Trachipleistophora hominis</name>
    <name type="common">Microsporidian parasite</name>
    <dbReference type="NCBI Taxonomy" id="72359"/>
    <lineage>
        <taxon>Eukaryota</taxon>
        <taxon>Fungi</taxon>
        <taxon>Fungi incertae sedis</taxon>
        <taxon>Microsporidia</taxon>
        <taxon>Pleistophoridae</taxon>
        <taxon>Trachipleistophora</taxon>
    </lineage>
</organism>